<dbReference type="PANTHER" id="PTHR23502:SF31">
    <property type="entry name" value="POLYAMINE TRANSPORTER 1"/>
    <property type="match status" value="1"/>
</dbReference>
<feature type="transmembrane region" description="Helical" evidence="7">
    <location>
        <begin position="213"/>
        <end position="230"/>
    </location>
</feature>
<evidence type="ECO:0000313" key="10">
    <source>
        <dbReference type="Proteomes" id="UP000191285"/>
    </source>
</evidence>
<dbReference type="InterPro" id="IPR036259">
    <property type="entry name" value="MFS_trans_sf"/>
</dbReference>
<evidence type="ECO:0000256" key="7">
    <source>
        <dbReference type="SAM" id="Phobius"/>
    </source>
</evidence>
<dbReference type="FunFam" id="1.20.1250.20:FF:000011">
    <property type="entry name" value="MFS multidrug transporter, putative"/>
    <property type="match status" value="1"/>
</dbReference>
<feature type="transmembrane region" description="Helical" evidence="7">
    <location>
        <begin position="236"/>
        <end position="258"/>
    </location>
</feature>
<evidence type="ECO:0000259" key="8">
    <source>
        <dbReference type="PROSITE" id="PS50850"/>
    </source>
</evidence>
<dbReference type="SUPFAM" id="SSF103473">
    <property type="entry name" value="MFS general substrate transporter"/>
    <property type="match status" value="1"/>
</dbReference>
<dbReference type="InterPro" id="IPR011701">
    <property type="entry name" value="MFS"/>
</dbReference>
<reference evidence="10" key="1">
    <citation type="journal article" date="2017" name="Nat. Microbiol.">
        <title>Global analysis of biosynthetic gene clusters reveals vast potential of secondary metabolite production in Penicillium species.</title>
        <authorList>
            <person name="Nielsen J.C."/>
            <person name="Grijseels S."/>
            <person name="Prigent S."/>
            <person name="Ji B."/>
            <person name="Dainat J."/>
            <person name="Nielsen K.F."/>
            <person name="Frisvad J.C."/>
            <person name="Workman M."/>
            <person name="Nielsen J."/>
        </authorList>
    </citation>
    <scope>NUCLEOTIDE SEQUENCE [LARGE SCALE GENOMIC DNA]</scope>
    <source>
        <strain evidence="10">IBT 24891</strain>
    </source>
</reference>
<dbReference type="GO" id="GO:0022857">
    <property type="term" value="F:transmembrane transporter activity"/>
    <property type="evidence" value="ECO:0007669"/>
    <property type="project" value="InterPro"/>
</dbReference>
<dbReference type="EMBL" id="MLKD01000001">
    <property type="protein sequence ID" value="OQE32050.1"/>
    <property type="molecule type" value="Genomic_DNA"/>
</dbReference>
<dbReference type="AlphaFoldDB" id="A0A1V6U1G6"/>
<keyword evidence="2" id="KW-0813">Transport</keyword>
<feature type="transmembrane region" description="Helical" evidence="7">
    <location>
        <begin position="514"/>
        <end position="539"/>
    </location>
</feature>
<keyword evidence="3 7" id="KW-0812">Transmembrane</keyword>
<feature type="transmembrane region" description="Helical" evidence="7">
    <location>
        <begin position="551"/>
        <end position="573"/>
    </location>
</feature>
<evidence type="ECO:0000256" key="1">
    <source>
        <dbReference type="ARBA" id="ARBA00004141"/>
    </source>
</evidence>
<feature type="domain" description="Major facilitator superfamily (MFS) profile" evidence="8">
    <location>
        <begin position="147"/>
        <end position="578"/>
    </location>
</feature>
<feature type="transmembrane region" description="Helical" evidence="7">
    <location>
        <begin position="270"/>
        <end position="290"/>
    </location>
</feature>
<dbReference type="Proteomes" id="UP000191285">
    <property type="component" value="Unassembled WGS sequence"/>
</dbReference>
<comment type="caution">
    <text evidence="9">The sequence shown here is derived from an EMBL/GenBank/DDBJ whole genome shotgun (WGS) entry which is preliminary data.</text>
</comment>
<feature type="transmembrane region" description="Helical" evidence="7">
    <location>
        <begin position="415"/>
        <end position="435"/>
    </location>
</feature>
<dbReference type="PROSITE" id="PS50850">
    <property type="entry name" value="MFS"/>
    <property type="match status" value="1"/>
</dbReference>
<feature type="transmembrane region" description="Helical" evidence="7">
    <location>
        <begin position="378"/>
        <end position="403"/>
    </location>
</feature>
<accession>A0A1V6U1G6</accession>
<dbReference type="Gene3D" id="1.20.1250.20">
    <property type="entry name" value="MFS general substrate transporter like domains"/>
    <property type="match status" value="1"/>
</dbReference>
<feature type="transmembrane region" description="Helical" evidence="7">
    <location>
        <begin position="145"/>
        <end position="166"/>
    </location>
</feature>
<evidence type="ECO:0000256" key="5">
    <source>
        <dbReference type="ARBA" id="ARBA00023136"/>
    </source>
</evidence>
<proteinExistence type="predicted"/>
<dbReference type="GO" id="GO:0005886">
    <property type="term" value="C:plasma membrane"/>
    <property type="evidence" value="ECO:0007669"/>
    <property type="project" value="TreeGrafter"/>
</dbReference>
<keyword evidence="5 7" id="KW-0472">Membrane</keyword>
<dbReference type="OrthoDB" id="9986881at2759"/>
<dbReference type="PANTHER" id="PTHR23502">
    <property type="entry name" value="MAJOR FACILITATOR SUPERFAMILY"/>
    <property type="match status" value="1"/>
</dbReference>
<sequence>MNQTEKELQQAEADVSHWGEEKPNASAETDRPATSGTTGSSSGSSSSVEYDPYIHRLQSRNTEVDLERRRSTTSQALSRIETQRLQHQLTVGESVKSRPSKGPLPAFGAGKPYPPPLPNRDDYVVEFDGPDDPMYPQNWPLWTKVYIGAMLAFTSICSTFDSAIFSSSSQNVASEFNVGLEVSVLSSSLYIVGYASGPLIWAPLSELKGRRPGIVVAMLGFGIFNTAVAVSKDLQTLMICRFFCGIFGSSPLAVVAAVFSDIFNNRTRGIAIACFSSTVFLGPLIAPFIGGFINMSYLGWRWTAWIPAFMGYAAFVMNLFFLKESYPPVVLVEKASELRRRTKNWGIHAKQEEIEVDFRELIVNNFSRPLKLLFYEPLIMAVTIYLSFIYGLLYCFLTAYTLVFQQEYGMNAGVGGLPLFGLVVGLFIAAAYVILSSPSYIKKLDKNGNVPVPEWRLPPVMVAGAMFAAGLFWFGWTGFNGTIHWIVPTLSGLFTGFGLLIIFIQLFNYLIDTYLMFAASAIAANTFCRSMVAAAFPLFSRQMFENMGIQWASTLLGCVAAVLVPIPIGFYFFGKRLRMKSKFAPFFEAPQESYEEEPEQEVEGNRAT</sequence>
<keyword evidence="10" id="KW-1185">Reference proteome</keyword>
<evidence type="ECO:0000313" key="9">
    <source>
        <dbReference type="EMBL" id="OQE32050.1"/>
    </source>
</evidence>
<comment type="subcellular location">
    <subcellularLocation>
        <location evidence="1">Membrane</location>
        <topology evidence="1">Multi-pass membrane protein</topology>
    </subcellularLocation>
</comment>
<dbReference type="STRING" id="303698.A0A1V6U1G6"/>
<feature type="region of interest" description="Disordered" evidence="6">
    <location>
        <begin position="1"/>
        <end position="53"/>
    </location>
</feature>
<keyword evidence="4 7" id="KW-1133">Transmembrane helix</keyword>
<feature type="compositionally biased region" description="Low complexity" evidence="6">
    <location>
        <begin position="34"/>
        <end position="47"/>
    </location>
</feature>
<feature type="transmembrane region" description="Helical" evidence="7">
    <location>
        <begin position="482"/>
        <end position="507"/>
    </location>
</feature>
<feature type="compositionally biased region" description="Basic and acidic residues" evidence="6">
    <location>
        <begin position="1"/>
        <end position="31"/>
    </location>
</feature>
<dbReference type="Pfam" id="PF07690">
    <property type="entry name" value="MFS_1"/>
    <property type="match status" value="1"/>
</dbReference>
<feature type="transmembrane region" description="Helical" evidence="7">
    <location>
        <begin position="302"/>
        <end position="322"/>
    </location>
</feature>
<organism evidence="9 10">
    <name type="scientific">Penicillium steckii</name>
    <dbReference type="NCBI Taxonomy" id="303698"/>
    <lineage>
        <taxon>Eukaryota</taxon>
        <taxon>Fungi</taxon>
        <taxon>Dikarya</taxon>
        <taxon>Ascomycota</taxon>
        <taxon>Pezizomycotina</taxon>
        <taxon>Eurotiomycetes</taxon>
        <taxon>Eurotiomycetidae</taxon>
        <taxon>Eurotiales</taxon>
        <taxon>Aspergillaceae</taxon>
        <taxon>Penicillium</taxon>
    </lineage>
</organism>
<name>A0A1V6U1G6_9EURO</name>
<dbReference type="InterPro" id="IPR020846">
    <property type="entry name" value="MFS_dom"/>
</dbReference>
<evidence type="ECO:0000256" key="3">
    <source>
        <dbReference type="ARBA" id="ARBA00022692"/>
    </source>
</evidence>
<feature type="transmembrane region" description="Helical" evidence="7">
    <location>
        <begin position="455"/>
        <end position="476"/>
    </location>
</feature>
<feature type="transmembrane region" description="Helical" evidence="7">
    <location>
        <begin position="178"/>
        <end position="201"/>
    </location>
</feature>
<evidence type="ECO:0000256" key="4">
    <source>
        <dbReference type="ARBA" id="ARBA00022989"/>
    </source>
</evidence>
<dbReference type="CDD" id="cd17323">
    <property type="entry name" value="MFS_Tpo1_MDR_like"/>
    <property type="match status" value="1"/>
</dbReference>
<feature type="region of interest" description="Disordered" evidence="6">
    <location>
        <begin position="88"/>
        <end position="115"/>
    </location>
</feature>
<protein>
    <recommendedName>
        <fullName evidence="8">Major facilitator superfamily (MFS) profile domain-containing protein</fullName>
    </recommendedName>
</protein>
<evidence type="ECO:0000256" key="6">
    <source>
        <dbReference type="SAM" id="MobiDB-lite"/>
    </source>
</evidence>
<gene>
    <name evidence="9" type="ORF">PENSTE_c001G06519</name>
</gene>
<evidence type="ECO:0000256" key="2">
    <source>
        <dbReference type="ARBA" id="ARBA00022448"/>
    </source>
</evidence>